<comment type="caution">
    <text evidence="5">The sequence shown here is derived from an EMBL/GenBank/DDBJ whole genome shotgun (WGS) entry which is preliminary data.</text>
</comment>
<protein>
    <recommendedName>
        <fullName evidence="4">ParB-like N-terminal domain-containing protein</fullName>
    </recommendedName>
</protein>
<dbReference type="EMBL" id="MHCZ01000015">
    <property type="protein sequence ID" value="OGY30071.1"/>
    <property type="molecule type" value="Genomic_DNA"/>
</dbReference>
<dbReference type="AlphaFoldDB" id="A0A1G1WR82"/>
<dbReference type="PANTHER" id="PTHR33375">
    <property type="entry name" value="CHROMOSOME-PARTITIONING PROTEIN PARB-RELATED"/>
    <property type="match status" value="1"/>
</dbReference>
<evidence type="ECO:0000313" key="6">
    <source>
        <dbReference type="Proteomes" id="UP000178068"/>
    </source>
</evidence>
<sequence>MEEEVATQSVQIDIDSLQPNPLQPRGQISPDSLVELAESIREHGLLEPLVVAKTPAGYQIIAGERRWRAAKLAGVTSVSVVIRETTPQGMLEMAIVENVQRVDLNPMERAQAYVRLIDEFGLTSTEIGQRVGKSGPYISNTLRLLDLPDAIKDGLLSNAITEGHAKALLGLEEANLMISAYKDVLRDSLGVRSTEEMVRRMKSTADIKPRTAREYEHSPEVAKMEEEITASTGLKTKLLRSSRGGRITLFFKNDEELIRAHHKLTS</sequence>
<evidence type="ECO:0000256" key="2">
    <source>
        <dbReference type="ARBA" id="ARBA00022829"/>
    </source>
</evidence>
<comment type="similarity">
    <text evidence="1">Belongs to the ParB family.</text>
</comment>
<dbReference type="Pfam" id="PF02195">
    <property type="entry name" value="ParB_N"/>
    <property type="match status" value="1"/>
</dbReference>
<dbReference type="SMART" id="SM00470">
    <property type="entry name" value="ParB"/>
    <property type="match status" value="1"/>
</dbReference>
<feature type="domain" description="ParB-like N-terminal" evidence="4">
    <location>
        <begin position="10"/>
        <end position="99"/>
    </location>
</feature>
<dbReference type="CDD" id="cd16393">
    <property type="entry name" value="SPO0J_N"/>
    <property type="match status" value="1"/>
</dbReference>
<dbReference type="Pfam" id="PF17762">
    <property type="entry name" value="HTH_ParB"/>
    <property type="match status" value="1"/>
</dbReference>
<keyword evidence="3" id="KW-0238">DNA-binding</keyword>
<dbReference type="SUPFAM" id="SSF110849">
    <property type="entry name" value="ParB/Sulfiredoxin"/>
    <property type="match status" value="1"/>
</dbReference>
<name>A0A1G1WR82_9BACT</name>
<organism evidence="5 6">
    <name type="scientific">Candidatus Woykebacteria bacterium RIFCSPHIGHO2_12_FULL_45_10</name>
    <dbReference type="NCBI Taxonomy" id="1802603"/>
    <lineage>
        <taxon>Bacteria</taxon>
        <taxon>Candidatus Woykeibacteriota</taxon>
    </lineage>
</organism>
<dbReference type="NCBIfam" id="TIGR00180">
    <property type="entry name" value="parB_part"/>
    <property type="match status" value="1"/>
</dbReference>
<dbReference type="GO" id="GO:0003677">
    <property type="term" value="F:DNA binding"/>
    <property type="evidence" value="ECO:0007669"/>
    <property type="project" value="UniProtKB-KW"/>
</dbReference>
<dbReference type="InterPro" id="IPR036086">
    <property type="entry name" value="ParB/Sulfiredoxin_sf"/>
</dbReference>
<dbReference type="FunFam" id="1.10.10.2830:FF:000001">
    <property type="entry name" value="Chromosome partitioning protein ParB"/>
    <property type="match status" value="1"/>
</dbReference>
<dbReference type="Gene3D" id="3.90.1530.30">
    <property type="match status" value="1"/>
</dbReference>
<reference evidence="5 6" key="1">
    <citation type="journal article" date="2016" name="Nat. Commun.">
        <title>Thousands of microbial genomes shed light on interconnected biogeochemical processes in an aquifer system.</title>
        <authorList>
            <person name="Anantharaman K."/>
            <person name="Brown C.T."/>
            <person name="Hug L.A."/>
            <person name="Sharon I."/>
            <person name="Castelle C.J."/>
            <person name="Probst A.J."/>
            <person name="Thomas B.C."/>
            <person name="Singh A."/>
            <person name="Wilkins M.J."/>
            <person name="Karaoz U."/>
            <person name="Brodie E.L."/>
            <person name="Williams K.H."/>
            <person name="Hubbard S.S."/>
            <person name="Banfield J.F."/>
        </authorList>
    </citation>
    <scope>NUCLEOTIDE SEQUENCE [LARGE SCALE GENOMIC DNA]</scope>
</reference>
<evidence type="ECO:0000259" key="4">
    <source>
        <dbReference type="SMART" id="SM00470"/>
    </source>
</evidence>
<dbReference type="InterPro" id="IPR050336">
    <property type="entry name" value="Chromosome_partition/occlusion"/>
</dbReference>
<dbReference type="STRING" id="1802603.A3F35_03395"/>
<dbReference type="InterPro" id="IPR003115">
    <property type="entry name" value="ParB_N"/>
</dbReference>
<dbReference type="FunFam" id="3.90.1530.30:FF:000001">
    <property type="entry name" value="Chromosome partitioning protein ParB"/>
    <property type="match status" value="1"/>
</dbReference>
<evidence type="ECO:0000313" key="5">
    <source>
        <dbReference type="EMBL" id="OGY30071.1"/>
    </source>
</evidence>
<dbReference type="Gene3D" id="1.10.10.2830">
    <property type="match status" value="1"/>
</dbReference>
<gene>
    <name evidence="5" type="ORF">A3F35_03395</name>
</gene>
<evidence type="ECO:0000256" key="1">
    <source>
        <dbReference type="ARBA" id="ARBA00006295"/>
    </source>
</evidence>
<proteinExistence type="inferred from homology"/>
<dbReference type="Proteomes" id="UP000178068">
    <property type="component" value="Unassembled WGS sequence"/>
</dbReference>
<keyword evidence="2" id="KW-0159">Chromosome partition</keyword>
<dbReference type="GO" id="GO:0005694">
    <property type="term" value="C:chromosome"/>
    <property type="evidence" value="ECO:0007669"/>
    <property type="project" value="TreeGrafter"/>
</dbReference>
<dbReference type="InterPro" id="IPR004437">
    <property type="entry name" value="ParB/RepB/Spo0J"/>
</dbReference>
<accession>A0A1G1WR82</accession>
<dbReference type="GO" id="GO:0007059">
    <property type="term" value="P:chromosome segregation"/>
    <property type="evidence" value="ECO:0007669"/>
    <property type="project" value="UniProtKB-KW"/>
</dbReference>
<dbReference type="InterPro" id="IPR041468">
    <property type="entry name" value="HTH_ParB/Spo0J"/>
</dbReference>
<dbReference type="PANTHER" id="PTHR33375:SF1">
    <property type="entry name" value="CHROMOSOME-PARTITIONING PROTEIN PARB-RELATED"/>
    <property type="match status" value="1"/>
</dbReference>
<evidence type="ECO:0000256" key="3">
    <source>
        <dbReference type="ARBA" id="ARBA00023125"/>
    </source>
</evidence>
<dbReference type="SUPFAM" id="SSF109709">
    <property type="entry name" value="KorB DNA-binding domain-like"/>
    <property type="match status" value="1"/>
</dbReference>